<gene>
    <name evidence="7" type="ORF">SAMN04488109_1184</name>
</gene>
<dbReference type="AlphaFoldDB" id="A0A1M5LGL6"/>
<proteinExistence type="predicted"/>
<evidence type="ECO:0000256" key="1">
    <source>
        <dbReference type="ARBA" id="ARBA00004370"/>
    </source>
</evidence>
<dbReference type="Proteomes" id="UP000184212">
    <property type="component" value="Unassembled WGS sequence"/>
</dbReference>
<reference evidence="7 8" key="1">
    <citation type="submission" date="2016-11" db="EMBL/GenBank/DDBJ databases">
        <authorList>
            <person name="Jaros S."/>
            <person name="Januszkiewicz K."/>
            <person name="Wedrychowicz H."/>
        </authorList>
    </citation>
    <scope>NUCLEOTIDE SEQUENCE [LARGE SCALE GENOMIC DNA]</scope>
    <source>
        <strain evidence="7 8">DSM 24574</strain>
    </source>
</reference>
<feature type="transmembrane region" description="Helical" evidence="5">
    <location>
        <begin position="12"/>
        <end position="37"/>
    </location>
</feature>
<evidence type="ECO:0000256" key="2">
    <source>
        <dbReference type="ARBA" id="ARBA00022692"/>
    </source>
</evidence>
<dbReference type="GO" id="GO:0016020">
    <property type="term" value="C:membrane"/>
    <property type="evidence" value="ECO:0007669"/>
    <property type="project" value="UniProtKB-SubCell"/>
</dbReference>
<organism evidence="7 8">
    <name type="scientific">Chryseolinea serpens</name>
    <dbReference type="NCBI Taxonomy" id="947013"/>
    <lineage>
        <taxon>Bacteria</taxon>
        <taxon>Pseudomonadati</taxon>
        <taxon>Bacteroidota</taxon>
        <taxon>Cytophagia</taxon>
        <taxon>Cytophagales</taxon>
        <taxon>Fulvivirgaceae</taxon>
        <taxon>Chryseolinea</taxon>
    </lineage>
</organism>
<evidence type="ECO:0000313" key="8">
    <source>
        <dbReference type="Proteomes" id="UP000184212"/>
    </source>
</evidence>
<dbReference type="GO" id="GO:0008610">
    <property type="term" value="P:lipid biosynthetic process"/>
    <property type="evidence" value="ECO:0007669"/>
    <property type="project" value="InterPro"/>
</dbReference>
<dbReference type="GO" id="GO:0005506">
    <property type="term" value="F:iron ion binding"/>
    <property type="evidence" value="ECO:0007669"/>
    <property type="project" value="InterPro"/>
</dbReference>
<keyword evidence="3 5" id="KW-1133">Transmembrane helix</keyword>
<dbReference type="OrthoDB" id="9770329at2"/>
<dbReference type="InterPro" id="IPR050307">
    <property type="entry name" value="Sterol_Desaturase_Related"/>
</dbReference>
<feature type="transmembrane region" description="Helical" evidence="5">
    <location>
        <begin position="57"/>
        <end position="79"/>
    </location>
</feature>
<keyword evidence="8" id="KW-1185">Reference proteome</keyword>
<accession>A0A1M5LGL6</accession>
<dbReference type="RefSeq" id="WP_073131912.1">
    <property type="nucleotide sequence ID" value="NZ_FQWQ01000001.1"/>
</dbReference>
<dbReference type="InterPro" id="IPR006694">
    <property type="entry name" value="Fatty_acid_hydroxylase"/>
</dbReference>
<name>A0A1M5LGL6_9BACT</name>
<feature type="transmembrane region" description="Helical" evidence="5">
    <location>
        <begin position="99"/>
        <end position="118"/>
    </location>
</feature>
<sequence>MGSTYFSADKHFWTILLVILFRYIFLASVGFLLYYVIFRKKVFYKKIQTKLPANRDYYREIGYSLITAVVFALIGYGVFGTPFVKYTQTYWKIGDYGTGYFIVSIFLMILFHDAYFYWTHRWMHGKGVYKTVHRVHHLSTNPSPWAAMAFHPIESVIEGSVIAFIAILFPVHPLAIAIFLLFMMVYNVYGHLGYELYPKGFSKSIIGKWINTSVNHNLHHQTFQGNYGLYFLWWDRWMGTLQPAYDERFEEVKNRRVEGNGRA</sequence>
<evidence type="ECO:0000256" key="5">
    <source>
        <dbReference type="SAM" id="Phobius"/>
    </source>
</evidence>
<dbReference type="Pfam" id="PF04116">
    <property type="entry name" value="FA_hydroxylase"/>
    <property type="match status" value="1"/>
</dbReference>
<evidence type="ECO:0000256" key="3">
    <source>
        <dbReference type="ARBA" id="ARBA00022989"/>
    </source>
</evidence>
<keyword evidence="2 5" id="KW-0812">Transmembrane</keyword>
<evidence type="ECO:0000259" key="6">
    <source>
        <dbReference type="Pfam" id="PF04116"/>
    </source>
</evidence>
<evidence type="ECO:0000256" key="4">
    <source>
        <dbReference type="ARBA" id="ARBA00023136"/>
    </source>
</evidence>
<feature type="domain" description="Fatty acid hydroxylase" evidence="6">
    <location>
        <begin position="106"/>
        <end position="240"/>
    </location>
</feature>
<dbReference type="GO" id="GO:0016491">
    <property type="term" value="F:oxidoreductase activity"/>
    <property type="evidence" value="ECO:0007669"/>
    <property type="project" value="InterPro"/>
</dbReference>
<dbReference type="PANTHER" id="PTHR11863">
    <property type="entry name" value="STEROL DESATURASE"/>
    <property type="match status" value="1"/>
</dbReference>
<protein>
    <submittedName>
        <fullName evidence="7">Sterol desaturase/sphingolipid hydroxylase, fatty acid hydroxylase superfamily</fullName>
    </submittedName>
</protein>
<evidence type="ECO:0000313" key="7">
    <source>
        <dbReference type="EMBL" id="SHG63809.1"/>
    </source>
</evidence>
<feature type="transmembrane region" description="Helical" evidence="5">
    <location>
        <begin position="161"/>
        <end position="189"/>
    </location>
</feature>
<comment type="subcellular location">
    <subcellularLocation>
        <location evidence="1">Membrane</location>
    </subcellularLocation>
</comment>
<dbReference type="STRING" id="947013.SAMN04488109_1184"/>
<dbReference type="EMBL" id="FQWQ01000001">
    <property type="protein sequence ID" value="SHG63809.1"/>
    <property type="molecule type" value="Genomic_DNA"/>
</dbReference>
<keyword evidence="4 5" id="KW-0472">Membrane</keyword>